<feature type="region of interest" description="Disordered" evidence="1">
    <location>
        <begin position="54"/>
        <end position="175"/>
    </location>
</feature>
<feature type="compositionally biased region" description="Basic and acidic residues" evidence="1">
    <location>
        <begin position="84"/>
        <end position="96"/>
    </location>
</feature>
<feature type="compositionally biased region" description="Basic and acidic residues" evidence="1">
    <location>
        <begin position="158"/>
        <end position="171"/>
    </location>
</feature>
<dbReference type="OrthoDB" id="3365399at2759"/>
<protein>
    <recommendedName>
        <fullName evidence="2">Rad60/SUMO-like domain-containing protein</fullName>
    </recommendedName>
</protein>
<accession>A0A3D8QQ73</accession>
<dbReference type="CDD" id="cd01763">
    <property type="entry name" value="Ubl_SUMO_like"/>
    <property type="match status" value="1"/>
</dbReference>
<evidence type="ECO:0000259" key="2">
    <source>
        <dbReference type="Pfam" id="PF11976"/>
    </source>
</evidence>
<dbReference type="Pfam" id="PF11976">
    <property type="entry name" value="Rad60-SLD"/>
    <property type="match status" value="1"/>
</dbReference>
<evidence type="ECO:0000313" key="3">
    <source>
        <dbReference type="EMBL" id="RDW63942.1"/>
    </source>
</evidence>
<feature type="domain" description="Rad60/SUMO-like" evidence="2">
    <location>
        <begin position="405"/>
        <end position="474"/>
    </location>
</feature>
<comment type="caution">
    <text evidence="3">The sequence shown here is derived from an EMBL/GenBank/DDBJ whole genome shotgun (WGS) entry which is preliminary data.</text>
</comment>
<sequence length="477" mass="53765">MADEAAKESASVPQPVKRSLFKKSKWAPKTPPRGDTENEDESVAFFSRAKHFFPSVVAEKERKQKEKAVKAAQRKRSSASREASAVHEEKRRRTSEGADNESASSQEVETLDSAQRLRSASTQTTPGSRRSLSSSQQHMQSSPPDPLSGRYEQALQEGQRRNRTDAQEEKGVIVLDDSDDESNYKAAKPVEIYDEDVVFSKDKAGTKSLAEEDDPFQNSDPEFADIMARARERQRKKMQDRLANGTSLSPAPEIITEKIMDPVVEIFISSYIDGSRPLQVRRRWSQPLKMVRQAWLDKQIINGQPLDEPARASIFLTWRNKRLFDVSSCKTMGLKIDKDGQLYHDGDGFDTDGRVHIEAWTDELFGQHLKRLEASRLLLTEDSETKAQASPSPSPEPEVQVTPKIRIIIKARNFPDFKTKVSQGTPILKLIVAFKQKHGIEQEKDVTLRFDGDALDENANCGDVELEDMDTLEAHVL</sequence>
<feature type="compositionally biased region" description="Low complexity" evidence="1">
    <location>
        <begin position="128"/>
        <end position="142"/>
    </location>
</feature>
<organism evidence="3 4">
    <name type="scientific">Coleophoma crateriformis</name>
    <dbReference type="NCBI Taxonomy" id="565419"/>
    <lineage>
        <taxon>Eukaryota</taxon>
        <taxon>Fungi</taxon>
        <taxon>Dikarya</taxon>
        <taxon>Ascomycota</taxon>
        <taxon>Pezizomycotina</taxon>
        <taxon>Leotiomycetes</taxon>
        <taxon>Helotiales</taxon>
        <taxon>Dermateaceae</taxon>
        <taxon>Coleophoma</taxon>
    </lineage>
</organism>
<dbReference type="SUPFAM" id="SSF54236">
    <property type="entry name" value="Ubiquitin-like"/>
    <property type="match status" value="1"/>
</dbReference>
<dbReference type="Proteomes" id="UP000256328">
    <property type="component" value="Unassembled WGS sequence"/>
</dbReference>
<dbReference type="EMBL" id="PDLN01000016">
    <property type="protein sequence ID" value="RDW63942.1"/>
    <property type="molecule type" value="Genomic_DNA"/>
</dbReference>
<dbReference type="InterPro" id="IPR022617">
    <property type="entry name" value="Rad60/SUMO-like_dom"/>
</dbReference>
<dbReference type="Gene3D" id="3.10.20.90">
    <property type="entry name" value="Phosphatidylinositol 3-kinase Catalytic Subunit, Chain A, domain 1"/>
    <property type="match status" value="1"/>
</dbReference>
<reference evidence="3 4" key="1">
    <citation type="journal article" date="2018" name="IMA Fungus">
        <title>IMA Genome-F 9: Draft genome sequence of Annulohypoxylon stygium, Aspergillus mulundensis, Berkeleyomyces basicola (syn. Thielaviopsis basicola), Ceratocystis smalleyi, two Cercospora beticola strains, Coleophoma cylindrospora, Fusarium fracticaudum, Phialophora cf. hyalina, and Morchella septimelata.</title>
        <authorList>
            <person name="Wingfield B.D."/>
            <person name="Bills G.F."/>
            <person name="Dong Y."/>
            <person name="Huang W."/>
            <person name="Nel W.J."/>
            <person name="Swalarsk-Parry B.S."/>
            <person name="Vaghefi N."/>
            <person name="Wilken P.M."/>
            <person name="An Z."/>
            <person name="de Beer Z.W."/>
            <person name="De Vos L."/>
            <person name="Chen L."/>
            <person name="Duong T.A."/>
            <person name="Gao Y."/>
            <person name="Hammerbacher A."/>
            <person name="Kikkert J.R."/>
            <person name="Li Y."/>
            <person name="Li H."/>
            <person name="Li K."/>
            <person name="Li Q."/>
            <person name="Liu X."/>
            <person name="Ma X."/>
            <person name="Naidoo K."/>
            <person name="Pethybridge S.J."/>
            <person name="Sun J."/>
            <person name="Steenkamp E.T."/>
            <person name="van der Nest M.A."/>
            <person name="van Wyk S."/>
            <person name="Wingfield M.J."/>
            <person name="Xiong C."/>
            <person name="Yue Q."/>
            <person name="Zhang X."/>
        </authorList>
    </citation>
    <scope>NUCLEOTIDE SEQUENCE [LARGE SCALE GENOMIC DNA]</scope>
    <source>
        <strain evidence="3 4">BP5796</strain>
    </source>
</reference>
<feature type="compositionally biased region" description="Polar residues" evidence="1">
    <location>
        <begin position="101"/>
        <end position="127"/>
    </location>
</feature>
<proteinExistence type="predicted"/>
<name>A0A3D8QQ73_9HELO</name>
<gene>
    <name evidence="3" type="ORF">BP5796_10444</name>
</gene>
<dbReference type="InterPro" id="IPR029071">
    <property type="entry name" value="Ubiquitin-like_domsf"/>
</dbReference>
<feature type="region of interest" description="Disordered" evidence="1">
    <location>
        <begin position="1"/>
        <end position="42"/>
    </location>
</feature>
<feature type="compositionally biased region" description="Basic and acidic residues" evidence="1">
    <location>
        <begin position="58"/>
        <end position="69"/>
    </location>
</feature>
<dbReference type="AlphaFoldDB" id="A0A3D8QQ73"/>
<evidence type="ECO:0000256" key="1">
    <source>
        <dbReference type="SAM" id="MobiDB-lite"/>
    </source>
</evidence>
<keyword evidence="4" id="KW-1185">Reference proteome</keyword>
<evidence type="ECO:0000313" key="4">
    <source>
        <dbReference type="Proteomes" id="UP000256328"/>
    </source>
</evidence>